<gene>
    <name evidence="1" type="ORF">IFM89_014676</name>
</gene>
<evidence type="ECO:0000313" key="1">
    <source>
        <dbReference type="EMBL" id="KAF9600970.1"/>
    </source>
</evidence>
<proteinExistence type="predicted"/>
<comment type="caution">
    <text evidence="1">The sequence shown here is derived from an EMBL/GenBank/DDBJ whole genome shotgun (WGS) entry which is preliminary data.</text>
</comment>
<evidence type="ECO:0000313" key="2">
    <source>
        <dbReference type="Proteomes" id="UP000631114"/>
    </source>
</evidence>
<name>A0A835LMZ6_9MAGN</name>
<dbReference type="EMBL" id="JADFTS010000006">
    <property type="protein sequence ID" value="KAF9600970.1"/>
    <property type="molecule type" value="Genomic_DNA"/>
</dbReference>
<reference evidence="1 2" key="1">
    <citation type="submission" date="2020-10" db="EMBL/GenBank/DDBJ databases">
        <title>The Coptis chinensis genome and diversification of protoberbering-type alkaloids.</title>
        <authorList>
            <person name="Wang B."/>
            <person name="Shu S."/>
            <person name="Song C."/>
            <person name="Liu Y."/>
        </authorList>
    </citation>
    <scope>NUCLEOTIDE SEQUENCE [LARGE SCALE GENOMIC DNA]</scope>
    <source>
        <strain evidence="1">HL-2020</strain>
        <tissue evidence="1">Leaf</tissue>
    </source>
</reference>
<keyword evidence="2" id="KW-1185">Reference proteome</keyword>
<protein>
    <submittedName>
        <fullName evidence="1">Uncharacterized protein</fullName>
    </submittedName>
</protein>
<organism evidence="1 2">
    <name type="scientific">Coptis chinensis</name>
    <dbReference type="NCBI Taxonomy" id="261450"/>
    <lineage>
        <taxon>Eukaryota</taxon>
        <taxon>Viridiplantae</taxon>
        <taxon>Streptophyta</taxon>
        <taxon>Embryophyta</taxon>
        <taxon>Tracheophyta</taxon>
        <taxon>Spermatophyta</taxon>
        <taxon>Magnoliopsida</taxon>
        <taxon>Ranunculales</taxon>
        <taxon>Ranunculaceae</taxon>
        <taxon>Coptidoideae</taxon>
        <taxon>Coptis</taxon>
    </lineage>
</organism>
<dbReference type="AlphaFoldDB" id="A0A835LMZ6"/>
<sequence>MGRRYTDSLCSIQQLHRHDDTSVTIIPDTQELNNDELQLFYSENQEYAALVEEHSLLDDDISEKEREVFDDHTDVNSVVMPHILTRSHSNNEWTEVVIPKKGAKKQILTLSHGEINDPTMTMLKKGANIDTLLFVQA</sequence>
<dbReference type="Proteomes" id="UP000631114">
    <property type="component" value="Unassembled WGS sequence"/>
</dbReference>
<accession>A0A835LMZ6</accession>